<feature type="transmembrane region" description="Helical" evidence="11">
    <location>
        <begin position="122"/>
        <end position="141"/>
    </location>
</feature>
<evidence type="ECO:0000313" key="12">
    <source>
        <dbReference type="EMBL" id="CAB4625212.1"/>
    </source>
</evidence>
<evidence type="ECO:0000256" key="5">
    <source>
        <dbReference type="ARBA" id="ARBA00022692"/>
    </source>
</evidence>
<dbReference type="EMBL" id="CAEZWK010000001">
    <property type="protein sequence ID" value="CAB4643785.1"/>
    <property type="molecule type" value="Genomic_DNA"/>
</dbReference>
<keyword evidence="6 11" id="KW-1133">Transmembrane helix</keyword>
<dbReference type="AlphaFoldDB" id="A0A6J6IKX7"/>
<comment type="subcellular location">
    <subcellularLocation>
        <location evidence="1">Membrane</location>
        <topology evidence="1">Multi-pass membrane protein</topology>
    </subcellularLocation>
</comment>
<sequence>MSTLITVPNALTFLRFLGIPVFIHLALNLEADGWAIVVLVIGGATDYFDGKLARAWNQTSRFGELADPAIDRLYIFAILIVFLVREILPLWMILILIARDLVLGFLTILMARRSIPAFTVTYLGKAATFNLMYAFPLLLLAQSNGGWGDIAFVTGWSFAIWGFALYISTGIGYARQALLQLGDKYVFDSE</sequence>
<proteinExistence type="inferred from homology"/>
<accession>A0A6J6IKX7</accession>
<dbReference type="Pfam" id="PF01066">
    <property type="entry name" value="CDP-OH_P_transf"/>
    <property type="match status" value="1"/>
</dbReference>
<dbReference type="GO" id="GO:0016020">
    <property type="term" value="C:membrane"/>
    <property type="evidence" value="ECO:0007669"/>
    <property type="project" value="UniProtKB-SubCell"/>
</dbReference>
<name>A0A6J6IKX7_9ZZZZ</name>
<evidence type="ECO:0000256" key="6">
    <source>
        <dbReference type="ARBA" id="ARBA00022989"/>
    </source>
</evidence>
<keyword evidence="3" id="KW-0444">Lipid biosynthesis</keyword>
<dbReference type="EMBL" id="CAEZVP010000002">
    <property type="protein sequence ID" value="CAB4625212.1"/>
    <property type="molecule type" value="Genomic_DNA"/>
</dbReference>
<dbReference type="PROSITE" id="PS00379">
    <property type="entry name" value="CDP_ALCOHOL_P_TRANSF"/>
    <property type="match status" value="1"/>
</dbReference>
<evidence type="ECO:0000256" key="9">
    <source>
        <dbReference type="ARBA" id="ARBA00023209"/>
    </source>
</evidence>
<gene>
    <name evidence="12" type="ORF">UFOPK2046_00031</name>
    <name evidence="13" type="ORF">UFOPK2228_00093</name>
    <name evidence="14" type="ORF">UFOPK2245_00018</name>
</gene>
<evidence type="ECO:0000313" key="13">
    <source>
        <dbReference type="EMBL" id="CAB4643678.1"/>
    </source>
</evidence>
<evidence type="ECO:0000256" key="2">
    <source>
        <dbReference type="ARBA" id="ARBA00010441"/>
    </source>
</evidence>
<evidence type="ECO:0000256" key="3">
    <source>
        <dbReference type="ARBA" id="ARBA00022516"/>
    </source>
</evidence>
<keyword evidence="4" id="KW-0808">Transferase</keyword>
<dbReference type="PANTHER" id="PTHR14269:SF62">
    <property type="entry name" value="CDP-DIACYLGLYCEROL--GLYCEROL-3-PHOSPHATE 3-PHOSPHATIDYLTRANSFERASE 1, CHLOROPLASTIC"/>
    <property type="match status" value="1"/>
</dbReference>
<evidence type="ECO:0000256" key="11">
    <source>
        <dbReference type="SAM" id="Phobius"/>
    </source>
</evidence>
<evidence type="ECO:0000256" key="8">
    <source>
        <dbReference type="ARBA" id="ARBA00023136"/>
    </source>
</evidence>
<reference evidence="12" key="1">
    <citation type="submission" date="2020-05" db="EMBL/GenBank/DDBJ databases">
        <authorList>
            <person name="Chiriac C."/>
            <person name="Salcher M."/>
            <person name="Ghai R."/>
            <person name="Kavagutti S V."/>
        </authorList>
    </citation>
    <scope>NUCLEOTIDE SEQUENCE</scope>
</reference>
<dbReference type="InterPro" id="IPR050324">
    <property type="entry name" value="CDP-alcohol_PTase-I"/>
</dbReference>
<protein>
    <submittedName>
        <fullName evidence="12">Unannotated protein</fullName>
    </submittedName>
</protein>
<keyword evidence="7" id="KW-0443">Lipid metabolism</keyword>
<feature type="transmembrane region" description="Helical" evidence="11">
    <location>
        <begin position="153"/>
        <end position="174"/>
    </location>
</feature>
<keyword evidence="10" id="KW-1208">Phospholipid metabolism</keyword>
<dbReference type="InterPro" id="IPR043130">
    <property type="entry name" value="CDP-OH_PTrfase_TM_dom"/>
</dbReference>
<organism evidence="12">
    <name type="scientific">freshwater metagenome</name>
    <dbReference type="NCBI Taxonomy" id="449393"/>
    <lineage>
        <taxon>unclassified sequences</taxon>
        <taxon>metagenomes</taxon>
        <taxon>ecological metagenomes</taxon>
    </lineage>
</organism>
<dbReference type="Gene3D" id="1.20.120.1760">
    <property type="match status" value="1"/>
</dbReference>
<dbReference type="InterPro" id="IPR004570">
    <property type="entry name" value="Phosphatidylglycerol_P_synth"/>
</dbReference>
<dbReference type="InterPro" id="IPR000462">
    <property type="entry name" value="CDP-OH_P_trans"/>
</dbReference>
<evidence type="ECO:0000256" key="10">
    <source>
        <dbReference type="ARBA" id="ARBA00023264"/>
    </source>
</evidence>
<dbReference type="GO" id="GO:0046474">
    <property type="term" value="P:glycerophospholipid biosynthetic process"/>
    <property type="evidence" value="ECO:0007669"/>
    <property type="project" value="TreeGrafter"/>
</dbReference>
<evidence type="ECO:0000313" key="14">
    <source>
        <dbReference type="EMBL" id="CAB4643785.1"/>
    </source>
</evidence>
<evidence type="ECO:0000256" key="7">
    <source>
        <dbReference type="ARBA" id="ARBA00023098"/>
    </source>
</evidence>
<dbReference type="GO" id="GO:0008444">
    <property type="term" value="F:CDP-diacylglycerol-glycerol-3-phosphate 3-phosphatidyltransferase activity"/>
    <property type="evidence" value="ECO:0007669"/>
    <property type="project" value="InterPro"/>
</dbReference>
<evidence type="ECO:0000256" key="1">
    <source>
        <dbReference type="ARBA" id="ARBA00004141"/>
    </source>
</evidence>
<dbReference type="InterPro" id="IPR048254">
    <property type="entry name" value="CDP_ALCOHOL_P_TRANSF_CS"/>
</dbReference>
<evidence type="ECO:0000256" key="4">
    <source>
        <dbReference type="ARBA" id="ARBA00022679"/>
    </source>
</evidence>
<keyword evidence="9" id="KW-0594">Phospholipid biosynthesis</keyword>
<keyword evidence="5 11" id="KW-0812">Transmembrane</keyword>
<dbReference type="EMBL" id="CAEZWF010000001">
    <property type="protein sequence ID" value="CAB4643678.1"/>
    <property type="molecule type" value="Genomic_DNA"/>
</dbReference>
<dbReference type="PIRSF" id="PIRSF000847">
    <property type="entry name" value="Phos_ph_gly_syn"/>
    <property type="match status" value="1"/>
</dbReference>
<comment type="similarity">
    <text evidence="2">Belongs to the CDP-alcohol phosphatidyltransferase class-I family.</text>
</comment>
<keyword evidence="8 11" id="KW-0472">Membrane</keyword>
<dbReference type="PANTHER" id="PTHR14269">
    <property type="entry name" value="CDP-DIACYLGLYCEROL--GLYCEROL-3-PHOSPHATE 3-PHOSPHATIDYLTRANSFERASE-RELATED"/>
    <property type="match status" value="1"/>
</dbReference>